<gene>
    <name evidence="1" type="ORF">EV195_11150</name>
</gene>
<dbReference type="RefSeq" id="WP_132795821.1">
    <property type="nucleotide sequence ID" value="NZ_SLXM01000011.1"/>
</dbReference>
<name>A0A4R2NM44_9FLAO</name>
<proteinExistence type="predicted"/>
<accession>A0A4R2NM44</accession>
<keyword evidence="2" id="KW-1185">Reference proteome</keyword>
<comment type="caution">
    <text evidence="1">The sequence shown here is derived from an EMBL/GenBank/DDBJ whole genome shotgun (WGS) entry which is preliminary data.</text>
</comment>
<evidence type="ECO:0000313" key="2">
    <source>
        <dbReference type="Proteomes" id="UP000294564"/>
    </source>
</evidence>
<dbReference type="Proteomes" id="UP000294564">
    <property type="component" value="Unassembled WGS sequence"/>
</dbReference>
<organism evidence="1 2">
    <name type="scientific">Tenacibaculum skagerrakense</name>
    <dbReference type="NCBI Taxonomy" id="186571"/>
    <lineage>
        <taxon>Bacteria</taxon>
        <taxon>Pseudomonadati</taxon>
        <taxon>Bacteroidota</taxon>
        <taxon>Flavobacteriia</taxon>
        <taxon>Flavobacteriales</taxon>
        <taxon>Flavobacteriaceae</taxon>
        <taxon>Tenacibaculum</taxon>
    </lineage>
</organism>
<evidence type="ECO:0000313" key="1">
    <source>
        <dbReference type="EMBL" id="TCP22621.1"/>
    </source>
</evidence>
<dbReference type="InterPro" id="IPR036249">
    <property type="entry name" value="Thioredoxin-like_sf"/>
</dbReference>
<reference evidence="1 2" key="1">
    <citation type="submission" date="2019-03" db="EMBL/GenBank/DDBJ databases">
        <title>Genomic Encyclopedia of Type Strains, Phase IV (KMG-IV): sequencing the most valuable type-strain genomes for metagenomic binning, comparative biology and taxonomic classification.</title>
        <authorList>
            <person name="Goeker M."/>
        </authorList>
    </citation>
    <scope>NUCLEOTIDE SEQUENCE [LARGE SCALE GENOMIC DNA]</scope>
    <source>
        <strain evidence="1 2">DSM 14836</strain>
    </source>
</reference>
<protein>
    <recommendedName>
        <fullName evidence="3">Thioredoxin domain-containing protein</fullName>
    </recommendedName>
</protein>
<dbReference type="PROSITE" id="PS51257">
    <property type="entry name" value="PROKAR_LIPOPROTEIN"/>
    <property type="match status" value="1"/>
</dbReference>
<dbReference type="OrthoDB" id="1146847at2"/>
<dbReference type="SUPFAM" id="SSF52833">
    <property type="entry name" value="Thioredoxin-like"/>
    <property type="match status" value="1"/>
</dbReference>
<dbReference type="Gene3D" id="3.40.30.10">
    <property type="entry name" value="Glutaredoxin"/>
    <property type="match status" value="1"/>
</dbReference>
<evidence type="ECO:0008006" key="3">
    <source>
        <dbReference type="Google" id="ProtNLM"/>
    </source>
</evidence>
<dbReference type="EMBL" id="SLXM01000011">
    <property type="protein sequence ID" value="TCP22621.1"/>
    <property type="molecule type" value="Genomic_DNA"/>
</dbReference>
<dbReference type="AlphaFoldDB" id="A0A4R2NM44"/>
<sequence length="452" mass="53066">MIKYLVPLLSIFIISCNDVKKENYTYVGGKIINPKSDFITLHNHYEELIDTVKLKSDNTFTGTFKNIKTGLYLFKHGAEFQYIFLEPQDSLLIRLNTWDFDESLVFSGSNAEKNNALIENFLINEQQVKDFYKYYQLPNDVFLKTVDSLKSIKESYINSFTSDYPETSTKYLDVLKIALYYPLYTKLETYVINNRLKDNPQDINESKFIAHRENVNINSDSLMFFSPYRKYVYNNIYYDVYAKNIKDDSDEFTVAVLETVNNKINSQELKNKLLKETIIRHFYTKTSCNLNKKAYNYFSNFSSNDADKEEIACLLSDVKLIPKSKLFPNFKLYSPQGSMENINDIIRGNSTVIYFRNKDFSSDNWVSSRMNYLINNHPEVKFLVININDNKNEYIKDLNIKHQFYLHKESDAHKFLTSKYPRMVLIDKKGTVVNGFCALSSKKIEKQITELY</sequence>